<evidence type="ECO:0000256" key="1">
    <source>
        <dbReference type="SAM" id="MobiDB-lite"/>
    </source>
</evidence>
<feature type="region of interest" description="Disordered" evidence="1">
    <location>
        <begin position="1"/>
        <end position="51"/>
    </location>
</feature>
<gene>
    <name evidence="2" type="ORF">THAOC_09137</name>
</gene>
<feature type="compositionally biased region" description="Low complexity" evidence="1">
    <location>
        <begin position="1"/>
        <end position="20"/>
    </location>
</feature>
<feature type="non-terminal residue" evidence="2">
    <location>
        <position position="1"/>
    </location>
</feature>
<name>K0ST68_THAOC</name>
<keyword evidence="3" id="KW-1185">Reference proteome</keyword>
<reference evidence="2 3" key="1">
    <citation type="journal article" date="2012" name="Genome Biol.">
        <title>Genome and low-iron response of an oceanic diatom adapted to chronic iron limitation.</title>
        <authorList>
            <person name="Lommer M."/>
            <person name="Specht M."/>
            <person name="Roy A.S."/>
            <person name="Kraemer L."/>
            <person name="Andreson R."/>
            <person name="Gutowska M.A."/>
            <person name="Wolf J."/>
            <person name="Bergner S.V."/>
            <person name="Schilhabel M.B."/>
            <person name="Klostermeier U.C."/>
            <person name="Beiko R.G."/>
            <person name="Rosenstiel P."/>
            <person name="Hippler M."/>
            <person name="Laroche J."/>
        </authorList>
    </citation>
    <scope>NUCLEOTIDE SEQUENCE [LARGE SCALE GENOMIC DNA]</scope>
    <source>
        <strain evidence="2 3">CCMP1005</strain>
    </source>
</reference>
<sequence>RSPSKSPTGNSTGSPSTSPTAAHWQPNQCLSQGQSSSVAAGGAAAGHSTSGAAASSSAADSLYFQIGRRATAVVRREVVNLSNSRYRSAVGGKSGHSGPLWGIEEHVAKIQALHGNSGSVDADAVVHTIFPYLTTYGYIRVTTAGRAVVAFCTGVVDFFALCKTQQPKKVRCEARRNFDWEK</sequence>
<evidence type="ECO:0000313" key="3">
    <source>
        <dbReference type="Proteomes" id="UP000266841"/>
    </source>
</evidence>
<accession>K0ST68</accession>
<dbReference type="AlphaFoldDB" id="K0ST68"/>
<comment type="caution">
    <text evidence="2">The sequence shown here is derived from an EMBL/GenBank/DDBJ whole genome shotgun (WGS) entry which is preliminary data.</text>
</comment>
<feature type="compositionally biased region" description="Low complexity" evidence="1">
    <location>
        <begin position="31"/>
        <end position="51"/>
    </location>
</feature>
<dbReference type="EMBL" id="AGNL01009857">
    <property type="protein sequence ID" value="EJK69588.1"/>
    <property type="molecule type" value="Genomic_DNA"/>
</dbReference>
<proteinExistence type="predicted"/>
<protein>
    <submittedName>
        <fullName evidence="2">Uncharacterized protein</fullName>
    </submittedName>
</protein>
<organism evidence="2 3">
    <name type="scientific">Thalassiosira oceanica</name>
    <name type="common">Marine diatom</name>
    <dbReference type="NCBI Taxonomy" id="159749"/>
    <lineage>
        <taxon>Eukaryota</taxon>
        <taxon>Sar</taxon>
        <taxon>Stramenopiles</taxon>
        <taxon>Ochrophyta</taxon>
        <taxon>Bacillariophyta</taxon>
        <taxon>Coscinodiscophyceae</taxon>
        <taxon>Thalassiosirophycidae</taxon>
        <taxon>Thalassiosirales</taxon>
        <taxon>Thalassiosiraceae</taxon>
        <taxon>Thalassiosira</taxon>
    </lineage>
</organism>
<evidence type="ECO:0000313" key="2">
    <source>
        <dbReference type="EMBL" id="EJK69588.1"/>
    </source>
</evidence>
<dbReference type="Proteomes" id="UP000266841">
    <property type="component" value="Unassembled WGS sequence"/>
</dbReference>